<dbReference type="KEGG" id="spri:SPRI_0034"/>
<dbReference type="EMBL" id="CP011340">
    <property type="protein sequence ID" value="ALC25625.1"/>
    <property type="molecule type" value="Genomic_DNA"/>
</dbReference>
<dbReference type="AlphaFoldDB" id="A0A0M4DZT2"/>
<dbReference type="PATRIC" id="fig|38300.4.peg.37"/>
<proteinExistence type="predicted"/>
<evidence type="ECO:0000313" key="1">
    <source>
        <dbReference type="EMBL" id="ALC18340.1"/>
    </source>
</evidence>
<dbReference type="OrthoDB" id="4130364at2"/>
<dbReference type="KEGG" id="spri:SPRI_7319"/>
<organism evidence="2">
    <name type="scientific">Streptomyces pristinaespiralis</name>
    <dbReference type="NCBI Taxonomy" id="38300"/>
    <lineage>
        <taxon>Bacteria</taxon>
        <taxon>Bacillati</taxon>
        <taxon>Actinomycetota</taxon>
        <taxon>Actinomycetes</taxon>
        <taxon>Kitasatosporales</taxon>
        <taxon>Streptomycetaceae</taxon>
        <taxon>Streptomyces</taxon>
    </lineage>
</organism>
<evidence type="ECO:0000313" key="3">
    <source>
        <dbReference type="Proteomes" id="UP000060513"/>
    </source>
</evidence>
<dbReference type="GeneID" id="97231662"/>
<evidence type="ECO:0000313" key="2">
    <source>
        <dbReference type="EMBL" id="ALC25625.1"/>
    </source>
</evidence>
<dbReference type="EMBL" id="CP011340">
    <property type="protein sequence ID" value="ALC18340.1"/>
    <property type="molecule type" value="Genomic_DNA"/>
</dbReference>
<protein>
    <submittedName>
        <fullName evidence="2">Uncharacterized protein</fullName>
    </submittedName>
</protein>
<name>A0A0M4DZT2_STRPR</name>
<gene>
    <name evidence="1" type="ORF">SPRI_0034</name>
    <name evidence="2" type="ORF">SPRI_7319</name>
</gene>
<accession>A0A0M4DZT2</accession>
<reference evidence="2 3" key="1">
    <citation type="submission" date="2015-08" db="EMBL/GenBank/DDBJ databases">
        <title>Genome sequence of the pristinamycin over-producing bacterium Streptomyces pristinaespiralis HCCB10218.</title>
        <authorList>
            <person name="Tian J."/>
            <person name="Yang J."/>
            <person name="Li L."/>
            <person name="Ruan L."/>
            <person name="Wei W."/>
            <person name="Zheng G."/>
            <person name="Wei Z."/>
            <person name="Yang S."/>
            <person name="Ge M."/>
            <person name="Jiang W."/>
            <person name="Lu Y."/>
        </authorList>
    </citation>
    <scope>NUCLEOTIDE SEQUENCE [LARGE SCALE GENOMIC DNA]</scope>
    <source>
        <strain evidence="2 3">HCCB 10218</strain>
    </source>
</reference>
<dbReference type="Proteomes" id="UP000060513">
    <property type="component" value="Chromosome"/>
</dbReference>
<dbReference type="RefSeq" id="WP_005322195.1">
    <property type="nucleotide sequence ID" value="NZ_CP011340.1"/>
</dbReference>
<sequence>MLDRYGDYCVIFAPDRGPDPVFTTLGQRVGLADNPDAIAHLIDIHERVDDGDF</sequence>